<evidence type="ECO:0000256" key="4">
    <source>
        <dbReference type="ARBA" id="ARBA00022630"/>
    </source>
</evidence>
<gene>
    <name evidence="9" type="ORF">GCM10011503_20260</name>
</gene>
<evidence type="ECO:0000313" key="10">
    <source>
        <dbReference type="Proteomes" id="UP000628854"/>
    </source>
</evidence>
<evidence type="ECO:0000256" key="6">
    <source>
        <dbReference type="ARBA" id="ARBA00023002"/>
    </source>
</evidence>
<evidence type="ECO:0000313" key="9">
    <source>
        <dbReference type="EMBL" id="GGB71538.1"/>
    </source>
</evidence>
<keyword evidence="5" id="KW-0274">FAD</keyword>
<dbReference type="NCBIfam" id="TIGR01988">
    <property type="entry name" value="Ubi-OHases"/>
    <property type="match status" value="1"/>
</dbReference>
<evidence type="ECO:0000256" key="5">
    <source>
        <dbReference type="ARBA" id="ARBA00022827"/>
    </source>
</evidence>
<evidence type="ECO:0000256" key="2">
    <source>
        <dbReference type="ARBA" id="ARBA00004749"/>
    </source>
</evidence>
<dbReference type="InterPro" id="IPR036188">
    <property type="entry name" value="FAD/NAD-bd_sf"/>
</dbReference>
<dbReference type="RefSeq" id="WP_084392306.1">
    <property type="nucleotide sequence ID" value="NZ_BMKF01000002.1"/>
</dbReference>
<evidence type="ECO:0000256" key="3">
    <source>
        <dbReference type="ARBA" id="ARBA00005349"/>
    </source>
</evidence>
<dbReference type="InterPro" id="IPR002938">
    <property type="entry name" value="FAD-bd"/>
</dbReference>
<keyword evidence="10" id="KW-1185">Reference proteome</keyword>
<dbReference type="SUPFAM" id="SSF51905">
    <property type="entry name" value="FAD/NAD(P)-binding domain"/>
    <property type="match status" value="1"/>
</dbReference>
<comment type="pathway">
    <text evidence="2">Cofactor biosynthesis; ubiquinone biosynthesis.</text>
</comment>
<dbReference type="InterPro" id="IPR051205">
    <property type="entry name" value="UbiH/COQ6_monooxygenase"/>
</dbReference>
<keyword evidence="7" id="KW-0503">Monooxygenase</keyword>
<dbReference type="PRINTS" id="PR00420">
    <property type="entry name" value="RNGMNOXGNASE"/>
</dbReference>
<dbReference type="EMBL" id="BMKF01000002">
    <property type="protein sequence ID" value="GGB71538.1"/>
    <property type="molecule type" value="Genomic_DNA"/>
</dbReference>
<evidence type="ECO:0000259" key="8">
    <source>
        <dbReference type="Pfam" id="PF01494"/>
    </source>
</evidence>
<organism evidence="9 10">
    <name type="scientific">Henriciella pelagia</name>
    <dbReference type="NCBI Taxonomy" id="1977912"/>
    <lineage>
        <taxon>Bacteria</taxon>
        <taxon>Pseudomonadati</taxon>
        <taxon>Pseudomonadota</taxon>
        <taxon>Alphaproteobacteria</taxon>
        <taxon>Hyphomonadales</taxon>
        <taxon>Hyphomonadaceae</taxon>
        <taxon>Henriciella</taxon>
    </lineage>
</organism>
<comment type="similarity">
    <text evidence="3">Belongs to the UbiH/COQ6 family.</text>
</comment>
<reference evidence="10" key="1">
    <citation type="journal article" date="2019" name="Int. J. Syst. Evol. Microbiol.">
        <title>The Global Catalogue of Microorganisms (GCM) 10K type strain sequencing project: providing services to taxonomists for standard genome sequencing and annotation.</title>
        <authorList>
            <consortium name="The Broad Institute Genomics Platform"/>
            <consortium name="The Broad Institute Genome Sequencing Center for Infectious Disease"/>
            <person name="Wu L."/>
            <person name="Ma J."/>
        </authorList>
    </citation>
    <scope>NUCLEOTIDE SEQUENCE [LARGE SCALE GENOMIC DNA]</scope>
    <source>
        <strain evidence="10">CGMCC 1.15928</strain>
    </source>
</reference>
<evidence type="ECO:0000256" key="7">
    <source>
        <dbReference type="ARBA" id="ARBA00023033"/>
    </source>
</evidence>
<protein>
    <submittedName>
        <fullName evidence="9">2-octaprenyl-6-methoxyphenyl hydroxylase</fullName>
    </submittedName>
</protein>
<name>A0ABQ1JKS8_9PROT</name>
<dbReference type="Pfam" id="PF01494">
    <property type="entry name" value="FAD_binding_3"/>
    <property type="match status" value="1"/>
</dbReference>
<evidence type="ECO:0000256" key="1">
    <source>
        <dbReference type="ARBA" id="ARBA00001974"/>
    </source>
</evidence>
<feature type="domain" description="FAD-binding" evidence="8">
    <location>
        <begin position="5"/>
        <end position="345"/>
    </location>
</feature>
<keyword evidence="6" id="KW-0560">Oxidoreductase</keyword>
<dbReference type="Gene3D" id="3.50.50.60">
    <property type="entry name" value="FAD/NAD(P)-binding domain"/>
    <property type="match status" value="2"/>
</dbReference>
<accession>A0ABQ1JKS8</accession>
<comment type="cofactor">
    <cofactor evidence="1">
        <name>FAD</name>
        <dbReference type="ChEBI" id="CHEBI:57692"/>
    </cofactor>
</comment>
<sequence>MTAERTEIVIVGAGPTGASLAVALAKADFEVALVDARDAAAKARPDTRNFAVVTGSWRLLSAIGVAEKLAGKTQPLHGLEAIDGGTHWFGTPAVLFGDDDLPDRDEGEALGQMIEAPKLQAALDETIGEVANLTVIAPARFESFETGPGHIQVRLEGGQEIRANLLVGADGIHSPVRHAADIPTEGRDYGKSVFAANVTLSRPHDGLARQLFTPDGPFATLPLLGDHANLAWYMKRGAAEALARCPIEEIEAELNHKFADFAGEMKIEGPVGSYPLILQIADAMYSERVALVGDAVRRINPLAGQGLNQGFRDVGALYDAVVEADRAGLDIGSEQVLAGYQASRRFEANSAALAMDAVDRLFSNDHMITKPVRTVGLMLADKITPVRERLAGLASAATADMPSLMRRN</sequence>
<keyword evidence="4" id="KW-0285">Flavoprotein</keyword>
<dbReference type="PANTHER" id="PTHR43876">
    <property type="entry name" value="UBIQUINONE BIOSYNTHESIS MONOOXYGENASE COQ6, MITOCHONDRIAL"/>
    <property type="match status" value="1"/>
</dbReference>
<comment type="caution">
    <text evidence="9">The sequence shown here is derived from an EMBL/GenBank/DDBJ whole genome shotgun (WGS) entry which is preliminary data.</text>
</comment>
<dbReference type="InterPro" id="IPR010971">
    <property type="entry name" value="UbiH/COQ6"/>
</dbReference>
<dbReference type="PANTHER" id="PTHR43876:SF7">
    <property type="entry name" value="UBIQUINONE BIOSYNTHESIS MONOOXYGENASE COQ6, MITOCHONDRIAL"/>
    <property type="match status" value="1"/>
</dbReference>
<proteinExistence type="inferred from homology"/>
<dbReference type="Proteomes" id="UP000628854">
    <property type="component" value="Unassembled WGS sequence"/>
</dbReference>